<keyword evidence="2" id="KW-1185">Reference proteome</keyword>
<dbReference type="EMBL" id="JACIVI010000001">
    <property type="protein sequence ID" value="MBB1161447.1"/>
    <property type="molecule type" value="Genomic_DNA"/>
</dbReference>
<sequence length="322" mass="31314">MALINLWSQSMPALPTISALTGAATTEGQAKQWFGELRNYLAGLLGVEGTPAAARAALGLVNTLGTTVLSANTTLSITEHFARVLRCTAGLTLTLPLAATAGDGWWCEVQMSGTAAVTLARSGGALITAAGGVQGGQASLSFPSTNPASPLWACRTVRLQCDGTNWHILATEVSRGFQRYTASGSWICPQGVLAVLVSGAGGGAGGTDGSAGFDGSGNYQAIPGVVGGSGGRAHQRLVNVTPGATYSVLIGSGGARAANGSPTSFGGALLGLPGGSVGGSPGASDAFYPAMAGASSGAGGAGGAAGSGLGSAGSPGFLEVSW</sequence>
<proteinExistence type="predicted"/>
<evidence type="ECO:0008006" key="3">
    <source>
        <dbReference type="Google" id="ProtNLM"/>
    </source>
</evidence>
<dbReference type="RefSeq" id="WP_182662241.1">
    <property type="nucleotide sequence ID" value="NZ_JACIVI010000001.1"/>
</dbReference>
<dbReference type="AlphaFoldDB" id="A0A839HGL1"/>
<reference evidence="1 2" key="1">
    <citation type="submission" date="2020-08" db="EMBL/GenBank/DDBJ databases">
        <title>Aquariorum lacteus gen. nov., sp. nov., a new member of the family Comamonadaceae, isolated from freshwater aquarium.</title>
        <authorList>
            <person name="Chun S.-J."/>
        </authorList>
    </citation>
    <scope>NUCLEOTIDE SEQUENCE [LARGE SCALE GENOMIC DNA]</scope>
    <source>
        <strain evidence="1 2">SJAQ100</strain>
    </source>
</reference>
<name>A0A839HGL1_9BURK</name>
<organism evidence="1 2">
    <name type="scientific">Aquariibacter albus</name>
    <dbReference type="NCBI Taxonomy" id="2759899"/>
    <lineage>
        <taxon>Bacteria</taxon>
        <taxon>Pseudomonadati</taxon>
        <taxon>Pseudomonadota</taxon>
        <taxon>Betaproteobacteria</taxon>
        <taxon>Burkholderiales</taxon>
        <taxon>Sphaerotilaceae</taxon>
        <taxon>Aquariibacter</taxon>
    </lineage>
</organism>
<gene>
    <name evidence="1" type="ORF">H4F90_05580</name>
</gene>
<protein>
    <recommendedName>
        <fullName evidence="3">Phage tail protein</fullName>
    </recommendedName>
</protein>
<evidence type="ECO:0000313" key="1">
    <source>
        <dbReference type="EMBL" id="MBB1161447.1"/>
    </source>
</evidence>
<comment type="caution">
    <text evidence="1">The sequence shown here is derived from an EMBL/GenBank/DDBJ whole genome shotgun (WGS) entry which is preliminary data.</text>
</comment>
<dbReference type="Proteomes" id="UP000586093">
    <property type="component" value="Unassembled WGS sequence"/>
</dbReference>
<evidence type="ECO:0000313" key="2">
    <source>
        <dbReference type="Proteomes" id="UP000586093"/>
    </source>
</evidence>
<accession>A0A839HGL1</accession>